<evidence type="ECO:0000256" key="4">
    <source>
        <dbReference type="ARBA" id="ARBA00023002"/>
    </source>
</evidence>
<evidence type="ECO:0000256" key="5">
    <source>
        <dbReference type="SAM" id="Phobius"/>
    </source>
</evidence>
<dbReference type="Gene3D" id="3.50.50.60">
    <property type="entry name" value="FAD/NAD(P)-binding domain"/>
    <property type="match status" value="1"/>
</dbReference>
<dbReference type="Pfam" id="PF01494">
    <property type="entry name" value="FAD_binding_3"/>
    <property type="match status" value="1"/>
</dbReference>
<keyword evidence="3" id="KW-0274">FAD</keyword>
<evidence type="ECO:0000256" key="1">
    <source>
        <dbReference type="ARBA" id="ARBA00007992"/>
    </source>
</evidence>
<evidence type="ECO:0000259" key="6">
    <source>
        <dbReference type="Pfam" id="PF01494"/>
    </source>
</evidence>
<sequence length="420" mass="46643">MSDQAGDPNLTVLIVGAGLGGLMLGAILESANISYHILERSTEFRPLGSVISLTGDIFPVFEQLGIFDELRDISLPVISTDMFDIKLDALGSLPAKHLKIACGYDTLILARPNISNLLRQKVPAHKVSLGKKVIRTKEHNNRVSVYCSDDTEYECNILVGADGAYSAVRQNMFKDLEEEDKLPLNDKDAFSICYINMVGISTPENPENYSQLSDKTRTHSSVVMGNDNDSCYAVTVPGNQICWGIQIQLPEGEAKKQYFTNSEWGPESVDGMLKQYQDFPCAFGGTMKELMDSTPKNLISKVFLEEKVFETWYHGRSVLIGDGAAVAMKDAVVLANCIYNMRDKTGGSIRAAFASYYRQRHLEADELANNSAFHTSIMSGHRNMVQEISSHKKEGKKLNGKRMKPNVMRPTYILTPDFDI</sequence>
<evidence type="ECO:0000313" key="8">
    <source>
        <dbReference type="Proteomes" id="UP000703661"/>
    </source>
</evidence>
<dbReference type="PANTHER" id="PTHR47356:SF2">
    <property type="entry name" value="FAD-BINDING DOMAIN-CONTAINING PROTEIN-RELATED"/>
    <property type="match status" value="1"/>
</dbReference>
<reference evidence="7" key="1">
    <citation type="journal article" date="2020" name="Fungal Divers.">
        <title>Resolving the Mortierellaceae phylogeny through synthesis of multi-gene phylogenetics and phylogenomics.</title>
        <authorList>
            <person name="Vandepol N."/>
            <person name="Liber J."/>
            <person name="Desiro A."/>
            <person name="Na H."/>
            <person name="Kennedy M."/>
            <person name="Barry K."/>
            <person name="Grigoriev I.V."/>
            <person name="Miller A.N."/>
            <person name="O'Donnell K."/>
            <person name="Stajich J.E."/>
            <person name="Bonito G."/>
        </authorList>
    </citation>
    <scope>NUCLEOTIDE SEQUENCE</scope>
    <source>
        <strain evidence="7">NRRL 2769</strain>
    </source>
</reference>
<dbReference type="InterPro" id="IPR002938">
    <property type="entry name" value="FAD-bd"/>
</dbReference>
<gene>
    <name evidence="7" type="ORF">BGZ80_004833</name>
</gene>
<keyword evidence="5" id="KW-1133">Transmembrane helix</keyword>
<keyword evidence="8" id="KW-1185">Reference proteome</keyword>
<evidence type="ECO:0000313" key="7">
    <source>
        <dbReference type="EMBL" id="KAG0020069.1"/>
    </source>
</evidence>
<accession>A0A9P6T2H1</accession>
<keyword evidence="4" id="KW-0560">Oxidoreductase</keyword>
<dbReference type="OrthoDB" id="2431938at2759"/>
<dbReference type="GO" id="GO:0004497">
    <property type="term" value="F:monooxygenase activity"/>
    <property type="evidence" value="ECO:0007669"/>
    <property type="project" value="InterPro"/>
</dbReference>
<feature type="transmembrane region" description="Helical" evidence="5">
    <location>
        <begin position="12"/>
        <end position="35"/>
    </location>
</feature>
<dbReference type="SUPFAM" id="SSF51905">
    <property type="entry name" value="FAD/NAD(P)-binding domain"/>
    <property type="match status" value="1"/>
</dbReference>
<comment type="similarity">
    <text evidence="1">Belongs to the paxM FAD-dependent monooxygenase family.</text>
</comment>
<dbReference type="EMBL" id="JAAAID010000242">
    <property type="protein sequence ID" value="KAG0020069.1"/>
    <property type="molecule type" value="Genomic_DNA"/>
</dbReference>
<feature type="domain" description="FAD-binding" evidence="6">
    <location>
        <begin position="10"/>
        <end position="181"/>
    </location>
</feature>
<keyword evidence="5" id="KW-0472">Membrane</keyword>
<keyword evidence="5" id="KW-0812">Transmembrane</keyword>
<dbReference type="Proteomes" id="UP000703661">
    <property type="component" value="Unassembled WGS sequence"/>
</dbReference>
<proteinExistence type="inferred from homology"/>
<name>A0A9P6T2H1_9FUNG</name>
<dbReference type="PRINTS" id="PR00420">
    <property type="entry name" value="RNGMNOXGNASE"/>
</dbReference>
<dbReference type="AlphaFoldDB" id="A0A9P6T2H1"/>
<dbReference type="GO" id="GO:0071949">
    <property type="term" value="F:FAD binding"/>
    <property type="evidence" value="ECO:0007669"/>
    <property type="project" value="InterPro"/>
</dbReference>
<evidence type="ECO:0000256" key="2">
    <source>
        <dbReference type="ARBA" id="ARBA00022630"/>
    </source>
</evidence>
<organism evidence="7 8">
    <name type="scientific">Entomortierella chlamydospora</name>
    <dbReference type="NCBI Taxonomy" id="101097"/>
    <lineage>
        <taxon>Eukaryota</taxon>
        <taxon>Fungi</taxon>
        <taxon>Fungi incertae sedis</taxon>
        <taxon>Mucoromycota</taxon>
        <taxon>Mortierellomycotina</taxon>
        <taxon>Mortierellomycetes</taxon>
        <taxon>Mortierellales</taxon>
        <taxon>Mortierellaceae</taxon>
        <taxon>Entomortierella</taxon>
    </lineage>
</organism>
<evidence type="ECO:0000256" key="3">
    <source>
        <dbReference type="ARBA" id="ARBA00022827"/>
    </source>
</evidence>
<protein>
    <recommendedName>
        <fullName evidence="6">FAD-binding domain-containing protein</fullName>
    </recommendedName>
</protein>
<dbReference type="PANTHER" id="PTHR47356">
    <property type="entry name" value="FAD-DEPENDENT MONOOXYGENASE ASQG-RELATED"/>
    <property type="match status" value="1"/>
</dbReference>
<dbReference type="InterPro" id="IPR036188">
    <property type="entry name" value="FAD/NAD-bd_sf"/>
</dbReference>
<dbReference type="InterPro" id="IPR050562">
    <property type="entry name" value="FAD_mOase_fung"/>
</dbReference>
<comment type="caution">
    <text evidence="7">The sequence shown here is derived from an EMBL/GenBank/DDBJ whole genome shotgun (WGS) entry which is preliminary data.</text>
</comment>
<keyword evidence="2" id="KW-0285">Flavoprotein</keyword>